<accession>A0A8D4BE78</accession>
<gene>
    <name evidence="2" type="ORF">Sfla_6519</name>
</gene>
<proteinExistence type="predicted"/>
<name>A0A8D4BE78_STRFA</name>
<evidence type="ECO:0000313" key="3">
    <source>
        <dbReference type="Proteomes" id="UP000002066"/>
    </source>
</evidence>
<dbReference type="EMBL" id="CP002476">
    <property type="protein sequence ID" value="ADW07847.1"/>
    <property type="molecule type" value="Genomic_DNA"/>
</dbReference>
<geneLocation type="plasmid" evidence="2 3">
    <name>pSFLA01</name>
</geneLocation>
<sequence length="520" mass="55406">MATLDELFDAAGARLRTAAGTPSSDRSASARDLDLFLSALTEPLDLRDGLGTEDVPRSPVTNDLVYHLRRASDALRSAQRLLPSPGGGPAEGNLPEASAAVHAVRDVIESHRGPDRVPLSAYAYALTTGPAHHYLTRRCAELAWGATQVASALARDSLDPSAAAAFGDVHRFLSEASVFGREGTRDADAAIGALSLTLPVAPVQARSTDRTRDVPANLAEDCDRLSRAAFETLHHRSDHRMSGSDLQQLARWTAIQRLLAGRVLLRAAEELPDEAAAALRDSAGALRGSAQAWQKSATAWHRIVDIADPRSHPKLPPPSYEIVRRGEVVRLPQVVPHPATVIAHTAAVRVGQLLYGPEWRPETATRPEPRAGSEVLADARGTGALASALYRLPAAGWQLALAAPQAVSLARGGLVTDVFEQQAPGRENHRFRPVNPYQLEALSHPYKAVLPAEQASAASLLEVAGQAGVSVPRALLDAAAHRTLAAGQGWGQARKAVRSGQSGFQAQQPQVRARQRPRSL</sequence>
<protein>
    <submittedName>
        <fullName evidence="2">Uncharacterized protein</fullName>
    </submittedName>
</protein>
<evidence type="ECO:0000256" key="1">
    <source>
        <dbReference type="SAM" id="MobiDB-lite"/>
    </source>
</evidence>
<dbReference type="AlphaFoldDB" id="A0A8D4BE78"/>
<evidence type="ECO:0000313" key="2">
    <source>
        <dbReference type="EMBL" id="ADW07847.1"/>
    </source>
</evidence>
<reference evidence="2 3" key="1">
    <citation type="submission" date="2011-01" db="EMBL/GenBank/DDBJ databases">
        <title>Complete sequence of plasmid1 of Streptomyces flavogriseus ATCC 33331.</title>
        <authorList>
            <consortium name="US DOE Joint Genome Institute"/>
            <person name="Lucas S."/>
            <person name="Copeland A."/>
            <person name="Lapidus A."/>
            <person name="Cheng J.-F."/>
            <person name="Goodwin L."/>
            <person name="Pitluck S."/>
            <person name="Davenport K."/>
            <person name="Detter J.C."/>
            <person name="Han C."/>
            <person name="Tapia R."/>
            <person name="Land M."/>
            <person name="Hauser L."/>
            <person name="Kyrpides N."/>
            <person name="Ivanova N."/>
            <person name="Ovchinnikova G."/>
            <person name="Pagani I."/>
            <person name="Brumm P."/>
            <person name="Mead D."/>
            <person name="Woyke T."/>
        </authorList>
    </citation>
    <scope>NUCLEOTIDE SEQUENCE [LARGE SCALE GENOMIC DNA]</scope>
    <source>
        <strain evidence="3">ATCC 33331 / IAF-45CD</strain>
        <plasmid evidence="2 3">pSFLA01</plasmid>
    </source>
</reference>
<keyword evidence="2" id="KW-0614">Plasmid</keyword>
<organism evidence="2 3">
    <name type="scientific">Streptomyces pratensis (strain ATCC 33331 / IAF-45CD)</name>
    <dbReference type="NCBI Taxonomy" id="591167"/>
    <lineage>
        <taxon>Bacteria</taxon>
        <taxon>Bacillati</taxon>
        <taxon>Actinomycetota</taxon>
        <taxon>Actinomycetes</taxon>
        <taxon>Kitasatosporales</taxon>
        <taxon>Streptomycetaceae</taxon>
        <taxon>Streptomyces</taxon>
    </lineage>
</organism>
<dbReference type="KEGG" id="sfa:Sfla_6519"/>
<feature type="region of interest" description="Disordered" evidence="1">
    <location>
        <begin position="497"/>
        <end position="520"/>
    </location>
</feature>
<dbReference type="Proteomes" id="UP000002066">
    <property type="component" value="Plasmid pSFLA01"/>
</dbReference>